<keyword evidence="2" id="KW-0812">Transmembrane</keyword>
<feature type="compositionally biased region" description="Basic and acidic residues" evidence="1">
    <location>
        <begin position="104"/>
        <end position="119"/>
    </location>
</feature>
<evidence type="ECO:0000256" key="1">
    <source>
        <dbReference type="SAM" id="MobiDB-lite"/>
    </source>
</evidence>
<dbReference type="GeneID" id="89992861"/>
<name>A0ABZ2B529_9TREE</name>
<feature type="region of interest" description="Disordered" evidence="1">
    <location>
        <begin position="88"/>
        <end position="170"/>
    </location>
</feature>
<feature type="transmembrane region" description="Helical" evidence="2">
    <location>
        <begin position="12"/>
        <end position="33"/>
    </location>
</feature>
<keyword evidence="4" id="KW-1185">Reference proteome</keyword>
<reference evidence="3 4" key="1">
    <citation type="submission" date="2024-01" db="EMBL/GenBank/DDBJ databases">
        <title>Comparative genomics of Cryptococcus and Kwoniella reveals pathogenesis evolution and contrasting modes of karyotype evolution via chromosome fusion or intercentromeric recombination.</title>
        <authorList>
            <person name="Coelho M.A."/>
            <person name="David-Palma M."/>
            <person name="Shea T."/>
            <person name="Bowers K."/>
            <person name="McGinley-Smith S."/>
            <person name="Mohammad A.W."/>
            <person name="Gnirke A."/>
            <person name="Yurkov A.M."/>
            <person name="Nowrousian M."/>
            <person name="Sun S."/>
            <person name="Cuomo C.A."/>
            <person name="Heitman J."/>
        </authorList>
    </citation>
    <scope>NUCLEOTIDE SEQUENCE [LARGE SCALE GENOMIC DNA]</scope>
    <source>
        <strain evidence="3 4">7685027</strain>
    </source>
</reference>
<dbReference type="RefSeq" id="XP_064723961.1">
    <property type="nucleotide sequence ID" value="XM_064867889.1"/>
</dbReference>
<evidence type="ECO:0000313" key="4">
    <source>
        <dbReference type="Proteomes" id="UP001432216"/>
    </source>
</evidence>
<feature type="transmembrane region" description="Helical" evidence="2">
    <location>
        <begin position="53"/>
        <end position="74"/>
    </location>
</feature>
<keyword evidence="2" id="KW-1133">Transmembrane helix</keyword>
<gene>
    <name evidence="3" type="ORF">IAS62_006092</name>
</gene>
<accession>A0ABZ2B529</accession>
<proteinExistence type="predicted"/>
<protein>
    <submittedName>
        <fullName evidence="3">Uncharacterized protein</fullName>
    </submittedName>
</protein>
<keyword evidence="2" id="KW-0472">Membrane</keyword>
<sequence>MAKKEEKKLFTFGPFEQVLLSLFVIEFASHPSFPYSPFIVVIGPDGQSTISPLPFLSPPSLIMLLIVYLGYYILKHQKAELNRLEALAKAKPKSSNSSTNSGFNKDKKPLSSSDVRDGKLGAPSNKQVGDPTPKQVSGSSKEDPSAPEFQEELFLDDARTWTPDPRFKMG</sequence>
<dbReference type="Proteomes" id="UP001432216">
    <property type="component" value="Chromosome 12"/>
</dbReference>
<organism evidence="3 4">
    <name type="scientific">Cryptococcus decagattii</name>
    <dbReference type="NCBI Taxonomy" id="1859122"/>
    <lineage>
        <taxon>Eukaryota</taxon>
        <taxon>Fungi</taxon>
        <taxon>Dikarya</taxon>
        <taxon>Basidiomycota</taxon>
        <taxon>Agaricomycotina</taxon>
        <taxon>Tremellomycetes</taxon>
        <taxon>Tremellales</taxon>
        <taxon>Cryptococcaceae</taxon>
        <taxon>Cryptococcus</taxon>
        <taxon>Cryptococcus gattii species complex</taxon>
    </lineage>
</organism>
<evidence type="ECO:0000256" key="2">
    <source>
        <dbReference type="SAM" id="Phobius"/>
    </source>
</evidence>
<feature type="compositionally biased region" description="Polar residues" evidence="1">
    <location>
        <begin position="93"/>
        <end position="103"/>
    </location>
</feature>
<dbReference type="EMBL" id="CP143817">
    <property type="protein sequence ID" value="WVO24722.1"/>
    <property type="molecule type" value="Genomic_DNA"/>
</dbReference>
<evidence type="ECO:0000313" key="3">
    <source>
        <dbReference type="EMBL" id="WVO24722.1"/>
    </source>
</evidence>